<dbReference type="PANTHER" id="PTHR33406">
    <property type="entry name" value="MEMBRANE PROTEIN MJ1562-RELATED"/>
    <property type="match status" value="1"/>
</dbReference>
<feature type="transmembrane region" description="Helical" evidence="6">
    <location>
        <begin position="199"/>
        <end position="217"/>
    </location>
</feature>
<evidence type="ECO:0000256" key="4">
    <source>
        <dbReference type="ARBA" id="ARBA00022989"/>
    </source>
</evidence>
<dbReference type="InterPro" id="IPR004869">
    <property type="entry name" value="MMPL_dom"/>
</dbReference>
<feature type="transmembrane region" description="Helical" evidence="6">
    <location>
        <begin position="274"/>
        <end position="297"/>
    </location>
</feature>
<feature type="transmembrane region" description="Helical" evidence="6">
    <location>
        <begin position="656"/>
        <end position="681"/>
    </location>
</feature>
<dbReference type="EMBL" id="KF170421">
    <property type="protein sequence ID" value="AGO87993.1"/>
    <property type="molecule type" value="Genomic_DNA"/>
</dbReference>
<protein>
    <recommendedName>
        <fullName evidence="7">SSD domain-containing protein</fullName>
    </recommendedName>
</protein>
<feature type="transmembrane region" description="Helical" evidence="6">
    <location>
        <begin position="303"/>
        <end position="329"/>
    </location>
</feature>
<feature type="domain" description="SSD" evidence="7">
    <location>
        <begin position="563"/>
        <end position="712"/>
    </location>
</feature>
<evidence type="ECO:0000256" key="1">
    <source>
        <dbReference type="ARBA" id="ARBA00004651"/>
    </source>
</evidence>
<organism evidence="8">
    <name type="scientific">uncultured bacterium FPPP_13C3</name>
    <dbReference type="NCBI Taxonomy" id="1343845"/>
    <lineage>
        <taxon>Bacteria</taxon>
        <taxon>environmental samples</taxon>
    </lineage>
</organism>
<feature type="transmembrane region" description="Helical" evidence="6">
    <location>
        <begin position="169"/>
        <end position="192"/>
    </location>
</feature>
<dbReference type="InterPro" id="IPR050545">
    <property type="entry name" value="Mycobact_MmpL"/>
</dbReference>
<keyword evidence="5 6" id="KW-0472">Membrane</keyword>
<evidence type="ECO:0000256" key="5">
    <source>
        <dbReference type="ARBA" id="ARBA00023136"/>
    </source>
</evidence>
<dbReference type="Gene3D" id="1.20.1640.10">
    <property type="entry name" value="Multidrug efflux transporter AcrB transmembrane domain"/>
    <property type="match status" value="2"/>
</dbReference>
<reference evidence="8" key="1">
    <citation type="journal article" date="2014" name="ISME J.">
        <title>Genomic properties of Marine Group A bacteria indicate a role in the marine sulfur cycle.</title>
        <authorList>
            <person name="Wright J.J."/>
            <person name="Mewis K."/>
            <person name="Hanson N.W."/>
            <person name="Konwar K.M."/>
            <person name="Maas K.R."/>
            <person name="Hallam S.J."/>
        </authorList>
    </citation>
    <scope>NUCLEOTIDE SEQUENCE</scope>
</reference>
<dbReference type="AlphaFoldDB" id="S4WBC0"/>
<evidence type="ECO:0000256" key="2">
    <source>
        <dbReference type="ARBA" id="ARBA00022475"/>
    </source>
</evidence>
<feature type="transmembrane region" description="Helical" evidence="6">
    <location>
        <begin position="616"/>
        <end position="636"/>
    </location>
</feature>
<feature type="transmembrane region" description="Helical" evidence="6">
    <location>
        <begin position="362"/>
        <end position="381"/>
    </location>
</feature>
<dbReference type="InterPro" id="IPR000731">
    <property type="entry name" value="SSD"/>
</dbReference>
<evidence type="ECO:0000313" key="8">
    <source>
        <dbReference type="EMBL" id="AGO87993.1"/>
    </source>
</evidence>
<dbReference type="SUPFAM" id="SSF82866">
    <property type="entry name" value="Multidrug efflux transporter AcrB transmembrane domain"/>
    <property type="match status" value="2"/>
</dbReference>
<dbReference type="Pfam" id="PF03176">
    <property type="entry name" value="MMPL"/>
    <property type="match status" value="2"/>
</dbReference>
<dbReference type="PANTHER" id="PTHR33406:SF12">
    <property type="entry name" value="BLR2997 PROTEIN"/>
    <property type="match status" value="1"/>
</dbReference>
<dbReference type="GO" id="GO:0005886">
    <property type="term" value="C:plasma membrane"/>
    <property type="evidence" value="ECO:0007669"/>
    <property type="project" value="UniProtKB-SubCell"/>
</dbReference>
<evidence type="ECO:0000256" key="6">
    <source>
        <dbReference type="SAM" id="Phobius"/>
    </source>
</evidence>
<keyword evidence="4 6" id="KW-1133">Transmembrane helix</keyword>
<feature type="domain" description="SSD" evidence="7">
    <location>
        <begin position="206"/>
        <end position="328"/>
    </location>
</feature>
<dbReference type="PROSITE" id="PS50156">
    <property type="entry name" value="SSD"/>
    <property type="match status" value="2"/>
</dbReference>
<accession>S4WBC0</accession>
<feature type="transmembrane region" description="Helical" evidence="6">
    <location>
        <begin position="229"/>
        <end position="253"/>
    </location>
</feature>
<feature type="transmembrane region" description="Helical" evidence="6">
    <location>
        <begin position="588"/>
        <end position="610"/>
    </location>
</feature>
<keyword evidence="2" id="KW-1003">Cell membrane</keyword>
<feature type="transmembrane region" description="Helical" evidence="6">
    <location>
        <begin position="562"/>
        <end position="581"/>
    </location>
</feature>
<keyword evidence="3 6" id="KW-0812">Transmembrane</keyword>
<feature type="transmembrane region" description="Helical" evidence="6">
    <location>
        <begin position="687"/>
        <end position="710"/>
    </location>
</feature>
<comment type="subcellular location">
    <subcellularLocation>
        <location evidence="1">Cell membrane</location>
        <topology evidence="1">Multi-pass membrane protein</topology>
    </subcellularLocation>
</comment>
<sequence>MDFSIEQLFSQNDPVISRYLNFREEFDGVDNRIFLLYESDDPFSYNNLLKNKKMVHAFENIEGINKVTSLTNIDLFTDGGEFLLSPVYEYIPQSIDSLENAKERILNSKLLTNYLISSDGKIASIVLEVSDIYNEHDSRESIVRQIDELQLGTDWTWHQTGLPIIRTRYVQYMIADNITFLFPVLIMLIFLLTILFRSLVGLVLPLIVVLLTIIWTLGFMTASGITINIISYIIPTLLMVVGISDSVHFLVKYYNTLYLVGNKKEALTQTLQKIGTAIFLTSITTAVGFGALSMVNIEIVKEFGIFTALGVFFAFIITVLFIPSTLMLLSKTPKTKLDAYSRGYRVKVVNRLILIVRNHPKIIILTGIMITIIGLFGALQINPHSKLLDDLRPGNALLEDMRLAENKMGSVLPVEIIISIDENNNFQDIQDIAVISFADDLATYISKIPEIGKVVSVSDYLKAINQAMNEGIKSFYSLPTSREVISQYMLLYDSEFNSLINSDLTKLRVAAQIKDIDSRRSAEIEKEINTYIDTVIPNGMTAEVTGTAFLALRTNNYLVKNLLASFLVALIIITFLMVILFRSIKMAFISILPNIIPMMVMAAVLGFLQIPLRPATAMTFAVAFGIAVDDTLHYLIRYRMELSNQHYRQANDSTMLGTGIAMMSTTAILSAGFLVLTLSTFTPTVEFGMLSVITIITALIGDLTFLPALLSQIKPKIKN</sequence>
<evidence type="ECO:0000259" key="7">
    <source>
        <dbReference type="PROSITE" id="PS50156"/>
    </source>
</evidence>
<name>S4WBC0_9BACT</name>
<evidence type="ECO:0000256" key="3">
    <source>
        <dbReference type="ARBA" id="ARBA00022692"/>
    </source>
</evidence>
<proteinExistence type="predicted"/>